<dbReference type="PANTHER" id="PTHR28075:SF1">
    <property type="entry name" value="DUF1748-DOMAIN-CONTAINING PROTEIN"/>
    <property type="match status" value="1"/>
</dbReference>
<protein>
    <recommendedName>
        <fullName evidence="4">DUF1748-domain-containing protein</fullName>
    </recommendedName>
</protein>
<dbReference type="GO" id="GO:0005737">
    <property type="term" value="C:cytoplasm"/>
    <property type="evidence" value="ECO:0007669"/>
    <property type="project" value="TreeGrafter"/>
</dbReference>
<organism evidence="2 3">
    <name type="scientific">Zygosaccharomyces rouxii</name>
    <dbReference type="NCBI Taxonomy" id="4956"/>
    <lineage>
        <taxon>Eukaryota</taxon>
        <taxon>Fungi</taxon>
        <taxon>Dikarya</taxon>
        <taxon>Ascomycota</taxon>
        <taxon>Saccharomycotina</taxon>
        <taxon>Saccharomycetes</taxon>
        <taxon>Saccharomycetales</taxon>
        <taxon>Saccharomycetaceae</taxon>
        <taxon>Zygosaccharomyces</taxon>
    </lineage>
</organism>
<sequence length="73" mass="8088">MTILGKTIHLSIDLILVSTCFAGLRRNTGLTPKLQTIENATIRDYVARYLNLGESVYDYSVATCGSSPYFGRK</sequence>
<feature type="signal peptide" evidence="1">
    <location>
        <begin position="1"/>
        <end position="22"/>
    </location>
</feature>
<dbReference type="InterPro" id="IPR013726">
    <property type="entry name" value="Mitofissin"/>
</dbReference>
<dbReference type="PANTHER" id="PTHR28075">
    <property type="entry name" value="CHROMOSOME 16, WHOLE GENOME SHOTGUN SEQUENCE"/>
    <property type="match status" value="1"/>
</dbReference>
<name>A0A1Q3AAI4_ZYGRO</name>
<dbReference type="EMBL" id="BDGX01000033">
    <property type="protein sequence ID" value="GAV52712.1"/>
    <property type="molecule type" value="Genomic_DNA"/>
</dbReference>
<proteinExistence type="predicted"/>
<evidence type="ECO:0000256" key="1">
    <source>
        <dbReference type="SAM" id="SignalP"/>
    </source>
</evidence>
<keyword evidence="1" id="KW-0732">Signal</keyword>
<accession>A0A1Q3AAI4</accession>
<evidence type="ECO:0008006" key="4">
    <source>
        <dbReference type="Google" id="ProtNLM"/>
    </source>
</evidence>
<reference evidence="2 3" key="1">
    <citation type="submission" date="2016-08" db="EMBL/GenBank/DDBJ databases">
        <title>Draft genome sequence of allopolyploid Zygosaccharomyces rouxii.</title>
        <authorList>
            <person name="Watanabe J."/>
            <person name="Uehara K."/>
            <person name="Mogi Y."/>
            <person name="Tsukioka Y."/>
        </authorList>
    </citation>
    <scope>NUCLEOTIDE SEQUENCE [LARGE SCALE GENOMIC DNA]</scope>
    <source>
        <strain evidence="2 3">NBRC 110957</strain>
    </source>
</reference>
<dbReference type="OrthoDB" id="16824at2759"/>
<dbReference type="Proteomes" id="UP000187013">
    <property type="component" value="Unassembled WGS sequence"/>
</dbReference>
<dbReference type="AlphaFoldDB" id="A0A1Q3AAI4"/>
<feature type="chain" id="PRO_5012704466" description="DUF1748-domain-containing protein" evidence="1">
    <location>
        <begin position="23"/>
        <end position="73"/>
    </location>
</feature>
<comment type="caution">
    <text evidence="2">The sequence shown here is derived from an EMBL/GenBank/DDBJ whole genome shotgun (WGS) entry which is preliminary data.</text>
</comment>
<evidence type="ECO:0000313" key="2">
    <source>
        <dbReference type="EMBL" id="GAV52712.1"/>
    </source>
</evidence>
<evidence type="ECO:0000313" key="3">
    <source>
        <dbReference type="Proteomes" id="UP000187013"/>
    </source>
</evidence>
<dbReference type="Pfam" id="PF08520">
    <property type="entry name" value="Mitofissin"/>
    <property type="match status" value="1"/>
</dbReference>
<gene>
    <name evidence="2" type="ORF">ZYGR_0AG07030</name>
</gene>